<evidence type="ECO:0000313" key="4">
    <source>
        <dbReference type="Proteomes" id="UP001596495"/>
    </source>
</evidence>
<comment type="caution">
    <text evidence="3">The sequence shown here is derived from an EMBL/GenBank/DDBJ whole genome shotgun (WGS) entry which is preliminary data.</text>
</comment>
<evidence type="ECO:0000256" key="1">
    <source>
        <dbReference type="SAM" id="SignalP"/>
    </source>
</evidence>
<dbReference type="PIRSF" id="PIRSF016481">
    <property type="entry name" value="Pilus_assembly_PilP"/>
    <property type="match status" value="1"/>
</dbReference>
<sequence>MVVLSAALLLHACSSSADDELRQWMQAERSAIRPQVQPIPEPSKFEPKAYTAEQMLEPFSGEKLASVLRGAQSGPLSNSALIEPELNRRKEPLEAYPLDTMVMVGSLDQKGKLVALIRVDNLLYQVKPGNYLGQNYGKITKITETEVLLREIVQDAAGEWMEKSTALQLQEDASK</sequence>
<feature type="signal peptide" evidence="1">
    <location>
        <begin position="1"/>
        <end position="17"/>
    </location>
</feature>
<dbReference type="Proteomes" id="UP001596495">
    <property type="component" value="Unassembled WGS sequence"/>
</dbReference>
<protein>
    <submittedName>
        <fullName evidence="3">Pilus assembly protein PilP</fullName>
    </submittedName>
</protein>
<dbReference type="EMBL" id="JBHTBX010000005">
    <property type="protein sequence ID" value="MFC7434735.1"/>
    <property type="molecule type" value="Genomic_DNA"/>
</dbReference>
<dbReference type="InterPro" id="IPR007446">
    <property type="entry name" value="PilP"/>
</dbReference>
<dbReference type="Pfam" id="PF04351">
    <property type="entry name" value="PilP"/>
    <property type="match status" value="1"/>
</dbReference>
<evidence type="ECO:0000313" key="3">
    <source>
        <dbReference type="EMBL" id="MFC7434735.1"/>
    </source>
</evidence>
<accession>A0ABW2R9G0</accession>
<dbReference type="InterPro" id="IPR001849">
    <property type="entry name" value="PH_domain"/>
</dbReference>
<evidence type="ECO:0000259" key="2">
    <source>
        <dbReference type="PROSITE" id="PS50003"/>
    </source>
</evidence>
<feature type="domain" description="PH" evidence="2">
    <location>
        <begin position="1"/>
        <end position="33"/>
    </location>
</feature>
<feature type="chain" id="PRO_5046518433" evidence="1">
    <location>
        <begin position="18"/>
        <end position="175"/>
    </location>
</feature>
<keyword evidence="4" id="KW-1185">Reference proteome</keyword>
<name>A0ABW2R9G0_9BURK</name>
<gene>
    <name evidence="3" type="ORF">ACFQNJ_09450</name>
</gene>
<organism evidence="3 4">
    <name type="scientific">Hydrogenophaga bisanensis</name>
    <dbReference type="NCBI Taxonomy" id="439611"/>
    <lineage>
        <taxon>Bacteria</taxon>
        <taxon>Pseudomonadati</taxon>
        <taxon>Pseudomonadota</taxon>
        <taxon>Betaproteobacteria</taxon>
        <taxon>Burkholderiales</taxon>
        <taxon>Comamonadaceae</taxon>
        <taxon>Hydrogenophaga</taxon>
    </lineage>
</organism>
<keyword evidence="1" id="KW-0732">Signal</keyword>
<dbReference type="Gene3D" id="2.30.30.830">
    <property type="match status" value="1"/>
</dbReference>
<dbReference type="RefSeq" id="WP_382256438.1">
    <property type="nucleotide sequence ID" value="NZ_JBHTBX010000005.1"/>
</dbReference>
<proteinExistence type="predicted"/>
<reference evidence="4" key="1">
    <citation type="journal article" date="2019" name="Int. J. Syst. Evol. Microbiol.">
        <title>The Global Catalogue of Microorganisms (GCM) 10K type strain sequencing project: providing services to taxonomists for standard genome sequencing and annotation.</title>
        <authorList>
            <consortium name="The Broad Institute Genomics Platform"/>
            <consortium name="The Broad Institute Genome Sequencing Center for Infectious Disease"/>
            <person name="Wu L."/>
            <person name="Ma J."/>
        </authorList>
    </citation>
    <scope>NUCLEOTIDE SEQUENCE [LARGE SCALE GENOMIC DNA]</scope>
    <source>
        <strain evidence="4">CCUG 54518</strain>
    </source>
</reference>
<dbReference type="PROSITE" id="PS50003">
    <property type="entry name" value="PH_DOMAIN"/>
    <property type="match status" value="1"/>
</dbReference>